<keyword evidence="3" id="KW-1185">Reference proteome</keyword>
<gene>
    <name evidence="2" type="ORF">CERZMDRAFT_100418</name>
</gene>
<sequence length="230" mass="26534">MADTDSEGSLYGSRWTNRLRPSPPEPRMLDNNISTLTLFPRWDGRPPPLQSDIDRIYRSVPLRLPVDFLNVTELNTEDDDPAKAFLAKFHRLAPELQRMIYKLVFEVPQRTRVLLDGHFRLPSVLQVNAETRRKLLSRYMRGNHFLLMDQELLWRCLYQLIGGFRRFDIKVRHVRGGVLIDIRRKSHWMSVAASAAPRPTGINPPTDDTVPKTREGTQTASENPAFGPHL</sequence>
<protein>
    <submittedName>
        <fullName evidence="2">Uncharacterized protein</fullName>
    </submittedName>
</protein>
<dbReference type="Proteomes" id="UP000799539">
    <property type="component" value="Unassembled WGS sequence"/>
</dbReference>
<organism evidence="2 3">
    <name type="scientific">Cercospora zeae-maydis SCOH1-5</name>
    <dbReference type="NCBI Taxonomy" id="717836"/>
    <lineage>
        <taxon>Eukaryota</taxon>
        <taxon>Fungi</taxon>
        <taxon>Dikarya</taxon>
        <taxon>Ascomycota</taxon>
        <taxon>Pezizomycotina</taxon>
        <taxon>Dothideomycetes</taxon>
        <taxon>Dothideomycetidae</taxon>
        <taxon>Mycosphaerellales</taxon>
        <taxon>Mycosphaerellaceae</taxon>
        <taxon>Cercospora</taxon>
    </lineage>
</organism>
<evidence type="ECO:0000313" key="3">
    <source>
        <dbReference type="Proteomes" id="UP000799539"/>
    </source>
</evidence>
<evidence type="ECO:0000256" key="1">
    <source>
        <dbReference type="SAM" id="MobiDB-lite"/>
    </source>
</evidence>
<feature type="region of interest" description="Disordered" evidence="1">
    <location>
        <begin position="193"/>
        <end position="230"/>
    </location>
</feature>
<evidence type="ECO:0000313" key="2">
    <source>
        <dbReference type="EMBL" id="KAF2209636.1"/>
    </source>
</evidence>
<proteinExistence type="predicted"/>
<reference evidence="2" key="1">
    <citation type="journal article" date="2020" name="Stud. Mycol.">
        <title>101 Dothideomycetes genomes: a test case for predicting lifestyles and emergence of pathogens.</title>
        <authorList>
            <person name="Haridas S."/>
            <person name="Albert R."/>
            <person name="Binder M."/>
            <person name="Bloem J."/>
            <person name="Labutti K."/>
            <person name="Salamov A."/>
            <person name="Andreopoulos B."/>
            <person name="Baker S."/>
            <person name="Barry K."/>
            <person name="Bills G."/>
            <person name="Bluhm B."/>
            <person name="Cannon C."/>
            <person name="Castanera R."/>
            <person name="Culley D."/>
            <person name="Daum C."/>
            <person name="Ezra D."/>
            <person name="Gonzalez J."/>
            <person name="Henrissat B."/>
            <person name="Kuo A."/>
            <person name="Liang C."/>
            <person name="Lipzen A."/>
            <person name="Lutzoni F."/>
            <person name="Magnuson J."/>
            <person name="Mondo S."/>
            <person name="Nolan M."/>
            <person name="Ohm R."/>
            <person name="Pangilinan J."/>
            <person name="Park H.-J."/>
            <person name="Ramirez L."/>
            <person name="Alfaro M."/>
            <person name="Sun H."/>
            <person name="Tritt A."/>
            <person name="Yoshinaga Y."/>
            <person name="Zwiers L.-H."/>
            <person name="Turgeon B."/>
            <person name="Goodwin S."/>
            <person name="Spatafora J."/>
            <person name="Crous P."/>
            <person name="Grigoriev I."/>
        </authorList>
    </citation>
    <scope>NUCLEOTIDE SEQUENCE</scope>
    <source>
        <strain evidence="2">SCOH1-5</strain>
    </source>
</reference>
<dbReference type="EMBL" id="ML992686">
    <property type="protein sequence ID" value="KAF2209636.1"/>
    <property type="molecule type" value="Genomic_DNA"/>
</dbReference>
<accession>A0A6A6F750</accession>
<feature type="region of interest" description="Disordered" evidence="1">
    <location>
        <begin position="1"/>
        <end position="30"/>
    </location>
</feature>
<dbReference type="OrthoDB" id="10286154at2759"/>
<name>A0A6A6F750_9PEZI</name>
<dbReference type="AlphaFoldDB" id="A0A6A6F750"/>